<protein>
    <submittedName>
        <fullName evidence="3">Uncharacterized protein</fullName>
    </submittedName>
</protein>
<dbReference type="RefSeq" id="XP_062630058.1">
    <property type="nucleotide sequence ID" value="XM_062774074.1"/>
</dbReference>
<evidence type="ECO:0000256" key="2">
    <source>
        <dbReference type="SAM" id="SignalP"/>
    </source>
</evidence>
<gene>
    <name evidence="3" type="ORF">LOC62_05G007554</name>
</gene>
<evidence type="ECO:0000313" key="4">
    <source>
        <dbReference type="Proteomes" id="UP000827549"/>
    </source>
</evidence>
<dbReference type="Proteomes" id="UP000827549">
    <property type="component" value="Chromosome 5"/>
</dbReference>
<evidence type="ECO:0000313" key="3">
    <source>
        <dbReference type="EMBL" id="WOO84032.1"/>
    </source>
</evidence>
<accession>A0AAF0YDP0</accession>
<proteinExistence type="predicted"/>
<keyword evidence="2" id="KW-0732">Signal</keyword>
<dbReference type="AlphaFoldDB" id="A0AAF0YDP0"/>
<dbReference type="GeneID" id="87810726"/>
<evidence type="ECO:0000256" key="1">
    <source>
        <dbReference type="SAM" id="MobiDB-lite"/>
    </source>
</evidence>
<feature type="chain" id="PRO_5041914980" evidence="2">
    <location>
        <begin position="17"/>
        <end position="655"/>
    </location>
</feature>
<feature type="compositionally biased region" description="Basic and acidic residues" evidence="1">
    <location>
        <begin position="260"/>
        <end position="271"/>
    </location>
</feature>
<name>A0AAF0YDP0_9TREE</name>
<dbReference type="EMBL" id="CP086718">
    <property type="protein sequence ID" value="WOO84032.1"/>
    <property type="molecule type" value="Genomic_DNA"/>
</dbReference>
<organism evidence="3 4">
    <name type="scientific">Vanrija pseudolonga</name>
    <dbReference type="NCBI Taxonomy" id="143232"/>
    <lineage>
        <taxon>Eukaryota</taxon>
        <taxon>Fungi</taxon>
        <taxon>Dikarya</taxon>
        <taxon>Basidiomycota</taxon>
        <taxon>Agaricomycotina</taxon>
        <taxon>Tremellomycetes</taxon>
        <taxon>Trichosporonales</taxon>
        <taxon>Trichosporonaceae</taxon>
        <taxon>Vanrija</taxon>
    </lineage>
</organism>
<sequence>MVWLPYLLLGSTAAVAFPFRLPFMAQKPLEAPATTPPTSGLDATLPECHTHVSPPPPVPSSWNCTILAWVRSPDLVPNTIVPADVRISANGVGCKDIVDWSVGLVFKERASSKLKSPNIGPAPKRPRHEDFNHTTATNPQSDMLGGYSPFGGEDPFSQAMIAYYQELQSPLRWKLEGVERPVFDTNLTLEISPESWLDGEWLDSTSSFSVVMPNTNHVWLETLLEYYVMATHRDGSKAYIPAGYTAFTPMQSPTSPIKKHLPESDWPKKLDLVSPRSNSTDVDEPTGETNGSSPDIRFEEGPIAPPAPQCDVGNLAQFHISFAKADTEENIVQGRNTTLNVTVTRAGNGSEYPMFLSFHHVTLNTYPWLINKMDEDDIKSLGVALGAGQTNSRHWSEASQMLMAPDETAQPVKQPRGVIFRGQSPTQYRFKEPKEVYEFQISVPIRRDDVPTFDKSFVSLRSALAFSLKTYFACEPEVETRKERDRLTYGGDPAPRVQSDAEKAALALDSEWAEDYSDKRPPGFARRLKDGRVPRFTHSGIVSLDVLSAATSESELLHYQDEGAQAPVLVQGRVVELDRAITHPPLCFMFRSEAKHELHTSRYAHNHRYPGRIGGQHSYAARMWRTFQRAGQVDEDEEPADDDLGSWIHHMVGLD</sequence>
<keyword evidence="4" id="KW-1185">Reference proteome</keyword>
<reference evidence="3" key="1">
    <citation type="submission" date="2023-10" db="EMBL/GenBank/DDBJ databases">
        <authorList>
            <person name="Noh H."/>
        </authorList>
    </citation>
    <scope>NUCLEOTIDE SEQUENCE</scope>
    <source>
        <strain evidence="3">DUCC4014</strain>
    </source>
</reference>
<feature type="region of interest" description="Disordered" evidence="1">
    <location>
        <begin position="114"/>
        <end position="143"/>
    </location>
</feature>
<feature type="signal peptide" evidence="2">
    <location>
        <begin position="1"/>
        <end position="16"/>
    </location>
</feature>
<feature type="region of interest" description="Disordered" evidence="1">
    <location>
        <begin position="251"/>
        <end position="305"/>
    </location>
</feature>